<evidence type="ECO:0000256" key="2">
    <source>
        <dbReference type="ARBA" id="ARBA00023027"/>
    </source>
</evidence>
<evidence type="ECO:0000259" key="3">
    <source>
        <dbReference type="Pfam" id="PF02826"/>
    </source>
</evidence>
<dbReference type="AlphaFoldDB" id="A0A8J8MUZ5"/>
<evidence type="ECO:0000256" key="1">
    <source>
        <dbReference type="ARBA" id="ARBA00023002"/>
    </source>
</evidence>
<dbReference type="SUPFAM" id="SSF51735">
    <property type="entry name" value="NAD(P)-binding Rossmann-fold domains"/>
    <property type="match status" value="1"/>
</dbReference>
<feature type="domain" description="D-isomer specific 2-hydroxyacid dehydrogenase NAD-binding" evidence="3">
    <location>
        <begin position="103"/>
        <end position="274"/>
    </location>
</feature>
<keyword evidence="4" id="KW-0614">Plasmid</keyword>
<dbReference type="PANTHER" id="PTHR43333">
    <property type="entry name" value="2-HACID_DH_C DOMAIN-CONTAINING PROTEIN"/>
    <property type="match status" value="1"/>
</dbReference>
<gene>
    <name evidence="4" type="ORF">GR316_12560</name>
</gene>
<dbReference type="EMBL" id="CP047291">
    <property type="protein sequence ID" value="QUS37201.1"/>
    <property type="molecule type" value="Genomic_DNA"/>
</dbReference>
<dbReference type="InterPro" id="IPR006140">
    <property type="entry name" value="D-isomer_DH_NAD-bd"/>
</dbReference>
<geneLocation type="plasmid" evidence="4 5">
    <name>unnamed2</name>
</geneLocation>
<dbReference type="GO" id="GO:0051287">
    <property type="term" value="F:NAD binding"/>
    <property type="evidence" value="ECO:0007669"/>
    <property type="project" value="InterPro"/>
</dbReference>
<dbReference type="KEGG" id="fap:GR316_12560"/>
<keyword evidence="5" id="KW-1185">Reference proteome</keyword>
<dbReference type="GO" id="GO:0016491">
    <property type="term" value="F:oxidoreductase activity"/>
    <property type="evidence" value="ECO:0007669"/>
    <property type="project" value="UniProtKB-KW"/>
</dbReference>
<dbReference type="Gene3D" id="3.40.50.720">
    <property type="entry name" value="NAD(P)-binding Rossmann-like Domain"/>
    <property type="match status" value="2"/>
</dbReference>
<name>A0A8J8MUZ5_9RHOB</name>
<keyword evidence="1" id="KW-0560">Oxidoreductase</keyword>
<dbReference type="RefSeq" id="WP_211785365.1">
    <property type="nucleotide sequence ID" value="NZ_CP047291.1"/>
</dbReference>
<reference evidence="4" key="1">
    <citation type="submission" date="2020-01" db="EMBL/GenBank/DDBJ databases">
        <authorList>
            <person name="Yang Y."/>
            <person name="Kwon Y.M."/>
        </authorList>
    </citation>
    <scope>NUCLEOTIDE SEQUENCE</scope>
    <source>
        <strain evidence="4">PG104</strain>
        <plasmid evidence="4">unnamed2</plasmid>
    </source>
</reference>
<dbReference type="InterPro" id="IPR036291">
    <property type="entry name" value="NAD(P)-bd_dom_sf"/>
</dbReference>
<evidence type="ECO:0000313" key="5">
    <source>
        <dbReference type="Proteomes" id="UP000679284"/>
    </source>
</evidence>
<protein>
    <submittedName>
        <fullName evidence="4">Glyoxylate/hydroxypyruvate reductase A</fullName>
    </submittedName>
</protein>
<dbReference type="Proteomes" id="UP000679284">
    <property type="component" value="Plasmid unnamed2"/>
</dbReference>
<dbReference type="Pfam" id="PF02826">
    <property type="entry name" value="2-Hacid_dh_C"/>
    <property type="match status" value="1"/>
</dbReference>
<organism evidence="4 5">
    <name type="scientific">Falsirhodobacter algicola</name>
    <dbReference type="NCBI Taxonomy" id="2692330"/>
    <lineage>
        <taxon>Bacteria</taxon>
        <taxon>Pseudomonadati</taxon>
        <taxon>Pseudomonadota</taxon>
        <taxon>Alphaproteobacteria</taxon>
        <taxon>Rhodobacterales</taxon>
        <taxon>Paracoccaceae</taxon>
        <taxon>Falsirhodobacter</taxon>
    </lineage>
</organism>
<proteinExistence type="predicted"/>
<accession>A0A8J8MUZ5</accession>
<keyword evidence="2" id="KW-0520">NAD</keyword>
<evidence type="ECO:0000313" key="4">
    <source>
        <dbReference type="EMBL" id="QUS37201.1"/>
    </source>
</evidence>
<dbReference type="CDD" id="cd12164">
    <property type="entry name" value="GDH_like_2"/>
    <property type="match status" value="1"/>
</dbReference>
<dbReference type="PANTHER" id="PTHR43333:SF1">
    <property type="entry name" value="D-ISOMER SPECIFIC 2-HYDROXYACID DEHYDROGENASE NAD-BINDING DOMAIN-CONTAINING PROTEIN"/>
    <property type="match status" value="1"/>
</dbReference>
<sequence>MIVAVHTPSEARTADWCAMLAERLPDWRVQPMNAVTDPAAVRYAVVWKPGTGRLAAFAGLKAIISIGAGIDHLLEDAALPDVPVIRTVGTDLTQRMNEYVALHVLRHHRGMPALRAAQAQRRWQPVVMPAAPDRRVGVMGLGNLGAAAAGLLAAIGFDVAGWSRSPRAVPGVRGFAGEAGLAPFLEGTEILVNLLPLTEETRGILDAGLMARLAPGAALINAARGPHLVEEDLLAALASGQIGGATLDVFHVEPLPPEHPFWTHPGVTVTPHVASLIDPPTGSRIIARNLRIFEETGTAPDIADLRRGY</sequence>